<organism evidence="7 8">
    <name type="scientific">Xiphophorus maculatus</name>
    <name type="common">Southern platyfish</name>
    <name type="synonym">Platypoecilus maculatus</name>
    <dbReference type="NCBI Taxonomy" id="8083"/>
    <lineage>
        <taxon>Eukaryota</taxon>
        <taxon>Metazoa</taxon>
        <taxon>Chordata</taxon>
        <taxon>Craniata</taxon>
        <taxon>Vertebrata</taxon>
        <taxon>Euteleostomi</taxon>
        <taxon>Actinopterygii</taxon>
        <taxon>Neopterygii</taxon>
        <taxon>Teleostei</taxon>
        <taxon>Neoteleostei</taxon>
        <taxon>Acanthomorphata</taxon>
        <taxon>Ovalentaria</taxon>
        <taxon>Atherinomorphae</taxon>
        <taxon>Cyprinodontiformes</taxon>
        <taxon>Poeciliidae</taxon>
        <taxon>Poeciliinae</taxon>
        <taxon>Xiphophorus</taxon>
    </lineage>
</organism>
<keyword evidence="5" id="KW-0732">Signal</keyword>
<dbReference type="GO" id="GO:0032301">
    <property type="term" value="C:MutSalpha complex"/>
    <property type="evidence" value="ECO:0007669"/>
    <property type="project" value="TreeGrafter"/>
</dbReference>
<dbReference type="STRING" id="8083.ENSXMAP00000034387"/>
<keyword evidence="4" id="KW-1133">Transmembrane helix</keyword>
<evidence type="ECO:0000256" key="4">
    <source>
        <dbReference type="SAM" id="Phobius"/>
    </source>
</evidence>
<dbReference type="GO" id="GO:0006312">
    <property type="term" value="P:mitotic recombination"/>
    <property type="evidence" value="ECO:0007669"/>
    <property type="project" value="TreeGrafter"/>
</dbReference>
<evidence type="ECO:0000256" key="2">
    <source>
        <dbReference type="ARBA" id="ARBA00022840"/>
    </source>
</evidence>
<dbReference type="AlphaFoldDB" id="A0A3B5QUD3"/>
<dbReference type="GeneTree" id="ENSGT00550000074867"/>
<dbReference type="SMART" id="SM00534">
    <property type="entry name" value="MUTSac"/>
    <property type="match status" value="1"/>
</dbReference>
<dbReference type="SUPFAM" id="SSF52540">
    <property type="entry name" value="P-loop containing nucleoside triphosphate hydrolases"/>
    <property type="match status" value="1"/>
</dbReference>
<dbReference type="Gene3D" id="3.40.50.300">
    <property type="entry name" value="P-loop containing nucleotide triphosphate hydrolases"/>
    <property type="match status" value="1"/>
</dbReference>
<dbReference type="InterPro" id="IPR045076">
    <property type="entry name" value="MutS"/>
</dbReference>
<sequence>MGGKSTFIRQVGLIALVAQIGCFVPCKKAELSVIDSVLARVGAGDSQVKGVSTFMSEMLETAHDGKNEQNSLIIIDELGRGTSTYDGFGLAWAISEHISSKIRCFCHELTALAAQQPAVHNLHVTALTTHNMLTMLYRNVSLFIYIYLYRFIFLPSPLMRLVPLRAPPQKWYQNVRLDAEKGAIIFIRNWTYNGDVKSEKRANFPTAKTQSITDTNCRFFRVRNEENF</sequence>
<dbReference type="GO" id="GO:0005524">
    <property type="term" value="F:ATP binding"/>
    <property type="evidence" value="ECO:0007669"/>
    <property type="project" value="UniProtKB-KW"/>
</dbReference>
<proteinExistence type="predicted"/>
<keyword evidence="4" id="KW-0812">Transmembrane</keyword>
<dbReference type="Ensembl" id="ENSXMAT00000038143.1">
    <property type="protein sequence ID" value="ENSXMAP00000034387.1"/>
    <property type="gene ID" value="ENSXMAG00000025343.1"/>
</dbReference>
<dbReference type="GO" id="GO:0006298">
    <property type="term" value="P:mismatch repair"/>
    <property type="evidence" value="ECO:0007669"/>
    <property type="project" value="InterPro"/>
</dbReference>
<reference evidence="7" key="4">
    <citation type="submission" date="2025-09" db="UniProtKB">
        <authorList>
            <consortium name="Ensembl"/>
        </authorList>
    </citation>
    <scope>IDENTIFICATION</scope>
    <source>
        <strain evidence="7">JP 163 A</strain>
    </source>
</reference>
<keyword evidence="3" id="KW-0238">DNA-binding</keyword>
<dbReference type="PROSITE" id="PS00486">
    <property type="entry name" value="DNA_MISMATCH_REPAIR_2"/>
    <property type="match status" value="1"/>
</dbReference>
<accession>A0A3B5QUD3</accession>
<evidence type="ECO:0000259" key="6">
    <source>
        <dbReference type="PROSITE" id="PS00486"/>
    </source>
</evidence>
<keyword evidence="2" id="KW-0067">ATP-binding</keyword>
<reference evidence="8" key="1">
    <citation type="submission" date="2012-01" db="EMBL/GenBank/DDBJ databases">
        <authorList>
            <person name="Walter R."/>
            <person name="Schartl M."/>
            <person name="Warren W."/>
        </authorList>
    </citation>
    <scope>NUCLEOTIDE SEQUENCE [LARGE SCALE GENOMIC DNA]</scope>
    <source>
        <strain evidence="8">JP 163 A</strain>
    </source>
</reference>
<dbReference type="GO" id="GO:0002204">
    <property type="term" value="P:somatic recombination of immunoglobulin genes involved in immune response"/>
    <property type="evidence" value="ECO:0007669"/>
    <property type="project" value="TreeGrafter"/>
</dbReference>
<evidence type="ECO:0000256" key="3">
    <source>
        <dbReference type="ARBA" id="ARBA00023125"/>
    </source>
</evidence>
<dbReference type="InParanoid" id="A0A3B5QUD3"/>
<reference evidence="7" key="3">
    <citation type="submission" date="2025-08" db="UniProtKB">
        <authorList>
            <consortium name="Ensembl"/>
        </authorList>
    </citation>
    <scope>IDENTIFICATION</scope>
    <source>
        <strain evidence="7">JP 163 A</strain>
    </source>
</reference>
<evidence type="ECO:0000256" key="1">
    <source>
        <dbReference type="ARBA" id="ARBA00022741"/>
    </source>
</evidence>
<evidence type="ECO:0000256" key="5">
    <source>
        <dbReference type="SAM" id="SignalP"/>
    </source>
</evidence>
<keyword evidence="1" id="KW-0547">Nucleotide-binding</keyword>
<evidence type="ECO:0000313" key="7">
    <source>
        <dbReference type="Ensembl" id="ENSXMAP00000034387.1"/>
    </source>
</evidence>
<feature type="signal peptide" evidence="5">
    <location>
        <begin position="1"/>
        <end position="22"/>
    </location>
</feature>
<feature type="domain" description="DNA mismatch repair proteins mutS family" evidence="6">
    <location>
        <begin position="71"/>
        <end position="87"/>
    </location>
</feature>
<dbReference type="Proteomes" id="UP000002852">
    <property type="component" value="Unassembled WGS sequence"/>
</dbReference>
<dbReference type="Pfam" id="PF00488">
    <property type="entry name" value="MutS_V"/>
    <property type="match status" value="1"/>
</dbReference>
<evidence type="ECO:0000313" key="8">
    <source>
        <dbReference type="Proteomes" id="UP000002852"/>
    </source>
</evidence>
<dbReference type="GO" id="GO:0030983">
    <property type="term" value="F:mismatched DNA binding"/>
    <property type="evidence" value="ECO:0007669"/>
    <property type="project" value="InterPro"/>
</dbReference>
<feature type="chain" id="PRO_5017381253" description="DNA mismatch repair proteins mutS family domain-containing protein" evidence="5">
    <location>
        <begin position="23"/>
        <end position="228"/>
    </location>
</feature>
<keyword evidence="4" id="KW-0472">Membrane</keyword>
<name>A0A3B5QUD3_XIPMA</name>
<keyword evidence="8" id="KW-1185">Reference proteome</keyword>
<feature type="transmembrane region" description="Helical" evidence="4">
    <location>
        <begin position="142"/>
        <end position="162"/>
    </location>
</feature>
<dbReference type="InterPro" id="IPR027417">
    <property type="entry name" value="P-loop_NTPase"/>
</dbReference>
<protein>
    <recommendedName>
        <fullName evidence="6">DNA mismatch repair proteins mutS family domain-containing protein</fullName>
    </recommendedName>
</protein>
<dbReference type="PANTHER" id="PTHR11361:SF35">
    <property type="entry name" value="DNA MISMATCH REPAIR PROTEIN MSH2"/>
    <property type="match status" value="1"/>
</dbReference>
<dbReference type="PANTHER" id="PTHR11361">
    <property type="entry name" value="DNA MISMATCH REPAIR PROTEIN MUTS FAMILY MEMBER"/>
    <property type="match status" value="1"/>
</dbReference>
<reference evidence="8" key="2">
    <citation type="journal article" date="2013" name="Nat. Genet.">
        <title>The genome of the platyfish, Xiphophorus maculatus, provides insights into evolutionary adaptation and several complex traits.</title>
        <authorList>
            <person name="Schartl M."/>
            <person name="Walter R.B."/>
            <person name="Shen Y."/>
            <person name="Garcia T."/>
            <person name="Catchen J."/>
            <person name="Amores A."/>
            <person name="Braasch I."/>
            <person name="Chalopin D."/>
            <person name="Volff J.N."/>
            <person name="Lesch K.P."/>
            <person name="Bisazza A."/>
            <person name="Minx P."/>
            <person name="Hillier L."/>
            <person name="Wilson R.K."/>
            <person name="Fuerstenberg S."/>
            <person name="Boore J."/>
            <person name="Searle S."/>
            <person name="Postlethwait J.H."/>
            <person name="Warren W.C."/>
        </authorList>
    </citation>
    <scope>NUCLEOTIDE SEQUENCE [LARGE SCALE GENOMIC DNA]</scope>
    <source>
        <strain evidence="8">JP 163 A</strain>
    </source>
</reference>
<dbReference type="GO" id="GO:0140664">
    <property type="term" value="F:ATP-dependent DNA damage sensor activity"/>
    <property type="evidence" value="ECO:0007669"/>
    <property type="project" value="InterPro"/>
</dbReference>
<dbReference type="InterPro" id="IPR000432">
    <property type="entry name" value="DNA_mismatch_repair_MutS_C"/>
</dbReference>